<evidence type="ECO:0000313" key="1">
    <source>
        <dbReference type="EMBL" id="ANZ40069.1"/>
    </source>
</evidence>
<dbReference type="OrthoDB" id="9775130at2"/>
<organism evidence="1 2">
    <name type="scientific">Lentzea guizhouensis</name>
    <dbReference type="NCBI Taxonomy" id="1586287"/>
    <lineage>
        <taxon>Bacteria</taxon>
        <taxon>Bacillati</taxon>
        <taxon>Actinomycetota</taxon>
        <taxon>Actinomycetes</taxon>
        <taxon>Pseudonocardiales</taxon>
        <taxon>Pseudonocardiaceae</taxon>
        <taxon>Lentzea</taxon>
    </lineage>
</organism>
<dbReference type="KEGG" id="led:BBK82_32550"/>
<dbReference type="PANTHER" id="PTHR48098">
    <property type="entry name" value="ENTEROCHELIN ESTERASE-RELATED"/>
    <property type="match status" value="1"/>
</dbReference>
<dbReference type="InterPro" id="IPR000801">
    <property type="entry name" value="Esterase-like"/>
</dbReference>
<reference evidence="1 2" key="1">
    <citation type="submission" date="2016-07" db="EMBL/GenBank/DDBJ databases">
        <title>Complete genome sequence of the Lentzea guizhouensis DHS C013.</title>
        <authorList>
            <person name="Cao C."/>
        </authorList>
    </citation>
    <scope>NUCLEOTIDE SEQUENCE [LARGE SCALE GENOMIC DNA]</scope>
    <source>
        <strain evidence="1 2">DHS C013</strain>
    </source>
</reference>
<gene>
    <name evidence="1" type="ORF">BBK82_32550</name>
</gene>
<dbReference type="Gene3D" id="3.40.50.1820">
    <property type="entry name" value="alpha/beta hydrolase"/>
    <property type="match status" value="1"/>
</dbReference>
<dbReference type="InterPro" id="IPR029058">
    <property type="entry name" value="AB_hydrolase_fold"/>
</dbReference>
<accession>A0A1B2HQR5</accession>
<dbReference type="InterPro" id="IPR050583">
    <property type="entry name" value="Mycobacterial_A85_antigen"/>
</dbReference>
<dbReference type="STRING" id="1586287.BBK82_32550"/>
<dbReference type="PANTHER" id="PTHR48098:SF3">
    <property type="entry name" value="IRON(III) ENTEROBACTIN ESTERASE"/>
    <property type="match status" value="1"/>
</dbReference>
<dbReference type="InterPro" id="IPR014756">
    <property type="entry name" value="Ig_E-set"/>
</dbReference>
<keyword evidence="2" id="KW-1185">Reference proteome</keyword>
<name>A0A1B2HQR5_9PSEU</name>
<sequence>MARFAEYGLTATPGTPEFWDSVTGPVSVPVDGGYRTLFLWRGAEASLRFESWSDPVSLRRFEDSDCWYAEVAMPHRLRVTYHFFDGAEYDGEHADPFNAFGAGPNRSIAATPDADPQPHWPAVGPDEVLDVPSTRFRWNGVLGRKTVRVHRGGEPVVLLLDGDDWMYVHPAVAAFESAVQAGEMPSATLVFLPTPRDRDAEYTGAALWPAVRDELLPLLAENGVTVDLRRFVVAGQSLGGLSAFRAALDFPELVTRVACQSGSFWWTPALPDQGFSLNGPAGGDTAERLRDAELSGLRVAFDVGEHEPRMHRHCEVVEDLAEKAGATVRTHRSPAGHDRAGWRQALVRDVAWLLTER</sequence>
<dbReference type="RefSeq" id="WP_065918410.1">
    <property type="nucleotide sequence ID" value="NZ_CP016793.1"/>
</dbReference>
<dbReference type="SUPFAM" id="SSF53474">
    <property type="entry name" value="alpha/beta-Hydrolases"/>
    <property type="match status" value="1"/>
</dbReference>
<dbReference type="EMBL" id="CP016793">
    <property type="protein sequence ID" value="ANZ40069.1"/>
    <property type="molecule type" value="Genomic_DNA"/>
</dbReference>
<dbReference type="SUPFAM" id="SSF81296">
    <property type="entry name" value="E set domains"/>
    <property type="match status" value="1"/>
</dbReference>
<evidence type="ECO:0000313" key="2">
    <source>
        <dbReference type="Proteomes" id="UP000093053"/>
    </source>
</evidence>
<proteinExistence type="predicted"/>
<dbReference type="Pfam" id="PF00756">
    <property type="entry name" value="Esterase"/>
    <property type="match status" value="1"/>
</dbReference>
<dbReference type="Proteomes" id="UP000093053">
    <property type="component" value="Chromosome"/>
</dbReference>
<protein>
    <submittedName>
        <fullName evidence="1">Esterase</fullName>
    </submittedName>
</protein>
<dbReference type="AlphaFoldDB" id="A0A1B2HQR5"/>